<name>A0A6G8QD14_9ACTN</name>
<accession>A0A6G8QD14</accession>
<keyword evidence="2" id="KW-1185">Reference proteome</keyword>
<reference evidence="1 2" key="1">
    <citation type="submission" date="2019-10" db="EMBL/GenBank/DDBJ databases">
        <title>Rubrobacter sp nov SCSIO 52090 isolated from a deep-sea sediment in the South China Sea.</title>
        <authorList>
            <person name="Chen R.W."/>
        </authorList>
    </citation>
    <scope>NUCLEOTIDE SEQUENCE [LARGE SCALE GENOMIC DNA]</scope>
    <source>
        <strain evidence="1 2">SCSIO 52909</strain>
    </source>
</reference>
<dbReference type="Proteomes" id="UP000501452">
    <property type="component" value="Chromosome"/>
</dbReference>
<dbReference type="EMBL" id="CP045119">
    <property type="protein sequence ID" value="QIN84404.1"/>
    <property type="molecule type" value="Genomic_DNA"/>
</dbReference>
<sequence>MASDYVHPLPGRGRCRVMRIFLPEAEGELMHDDLPVAVCSAVACSAVTANTGPSVTERLTAEVMVYHRMERAPVWIEHWPPEATDGRAETFELVVFSHYEVREIAHAEGEEVRPEIGKPAAWKGLDRGTVERLLGQVV</sequence>
<dbReference type="KEGG" id="rub:GBA63_18485"/>
<protein>
    <submittedName>
        <fullName evidence="1">Uncharacterized protein</fullName>
    </submittedName>
</protein>
<evidence type="ECO:0000313" key="1">
    <source>
        <dbReference type="EMBL" id="QIN84404.1"/>
    </source>
</evidence>
<proteinExistence type="predicted"/>
<dbReference type="RefSeq" id="WP_207956913.1">
    <property type="nucleotide sequence ID" value="NZ_CP045119.1"/>
</dbReference>
<evidence type="ECO:0000313" key="2">
    <source>
        <dbReference type="Proteomes" id="UP000501452"/>
    </source>
</evidence>
<dbReference type="AlphaFoldDB" id="A0A6G8QD14"/>
<organism evidence="1 2">
    <name type="scientific">Rubrobacter tropicus</name>
    <dbReference type="NCBI Taxonomy" id="2653851"/>
    <lineage>
        <taxon>Bacteria</taxon>
        <taxon>Bacillati</taxon>
        <taxon>Actinomycetota</taxon>
        <taxon>Rubrobacteria</taxon>
        <taxon>Rubrobacterales</taxon>
        <taxon>Rubrobacteraceae</taxon>
        <taxon>Rubrobacter</taxon>
    </lineage>
</organism>
<gene>
    <name evidence="1" type="ORF">GBA63_18485</name>
</gene>